<feature type="compositionally biased region" description="Basic and acidic residues" evidence="6">
    <location>
        <begin position="176"/>
        <end position="187"/>
    </location>
</feature>
<comment type="similarity">
    <text evidence="2">Belongs to the TPX2 family.</text>
</comment>
<dbReference type="PANTHER" id="PTHR47067">
    <property type="entry name" value="TPX2 (TARGETING PROTEIN FOR XKLP2) PROTEIN FAMILY-RELATED"/>
    <property type="match status" value="1"/>
</dbReference>
<dbReference type="GO" id="GO:0005874">
    <property type="term" value="C:microtubule"/>
    <property type="evidence" value="ECO:0007669"/>
    <property type="project" value="UniProtKB-KW"/>
</dbReference>
<dbReference type="Pfam" id="PF06886">
    <property type="entry name" value="TPX2"/>
    <property type="match status" value="1"/>
</dbReference>
<evidence type="ECO:0000256" key="4">
    <source>
        <dbReference type="ARBA" id="ARBA00022701"/>
    </source>
</evidence>
<keyword evidence="4" id="KW-0493">Microtubule</keyword>
<proteinExistence type="inferred from homology"/>
<feature type="region of interest" description="Disordered" evidence="6">
    <location>
        <begin position="497"/>
        <end position="518"/>
    </location>
</feature>
<reference evidence="8 9" key="1">
    <citation type="submission" date="2024-04" db="EMBL/GenBank/DDBJ databases">
        <title>Genome assembly C_amara_ONT_v2.</title>
        <authorList>
            <person name="Yant L."/>
            <person name="Moore C."/>
            <person name="Slenker M."/>
        </authorList>
    </citation>
    <scope>NUCLEOTIDE SEQUENCE [LARGE SCALE GENOMIC DNA]</scope>
    <source>
        <tissue evidence="8">Leaf</tissue>
    </source>
</reference>
<evidence type="ECO:0000256" key="1">
    <source>
        <dbReference type="ARBA" id="ARBA00004245"/>
    </source>
</evidence>
<sequence length="563" mass="62519">MGESICLVRSFSQPAEFSSRETFEVVPHRVLTESVSFGRFENETLAWEKWSAFTQNRYLEEVERFTKPGSVAEKKAFFEAHFKNRAAGKVTQTKKIEEVKVKTCDEVVCDIPKDILVDSEVSLVVNNGMAKNEIRHDEVDYIAPSVSVMDETTDVQIGEVENLDSVAVPEDEVLDEEKSASLSKERPPSSSGSKACSRSSKMEPTFAIGLDHSLKNTRKESSSSSKRSISVSKNRSRSPPEPFHMSTSCAPSGNTDKAIVGMPQKGSRRSTTNGKGVGKADEKKRSGPSSVHMSLNFASSARKTTKRSPKKLARNSTTKETTSSNERNSVFSNGNEPTEASQSRKRPLPRTSKEGSKAAKCSTNASAVRLPKIPPKNQLSENKRINISVGSSVSCRIPNNVQRKPSVGIENLPTHSRTKTKSLTVSSPFVFRSEERAEKRKEFFKKVEEKNKKEDTGKDKLSCGLKANQNTHLVSEEHKKPQVGGFQVHQISLTSPRFRRNQTPGKENINKSHRSPHKVSPIKIINIKKAVMEKYKSCKIHPSSKSQTKKQTQENSSPNILQQ</sequence>
<evidence type="ECO:0000256" key="5">
    <source>
        <dbReference type="ARBA" id="ARBA00023212"/>
    </source>
</evidence>
<dbReference type="PANTHER" id="PTHR47067:SF16">
    <property type="entry name" value="TPX2 (TARGETING PROTEIN FOR XKLP2) PROTEIN FAMILY"/>
    <property type="match status" value="1"/>
</dbReference>
<name>A0ABD1A340_CARAN</name>
<keyword evidence="3" id="KW-0963">Cytoplasm</keyword>
<feature type="domain" description="TPX2 C-terminal" evidence="7">
    <location>
        <begin position="429"/>
        <end position="508"/>
    </location>
</feature>
<comment type="subcellular location">
    <subcellularLocation>
        <location evidence="1">Cytoplasm</location>
        <location evidence="1">Cytoskeleton</location>
    </subcellularLocation>
</comment>
<evidence type="ECO:0000313" key="8">
    <source>
        <dbReference type="EMBL" id="KAL1200993.1"/>
    </source>
</evidence>
<feature type="compositionally biased region" description="Polar residues" evidence="6">
    <location>
        <begin position="543"/>
        <end position="563"/>
    </location>
</feature>
<gene>
    <name evidence="8" type="ORF">V5N11_017860</name>
</gene>
<feature type="compositionally biased region" description="Polar residues" evidence="6">
    <location>
        <begin position="245"/>
        <end position="255"/>
    </location>
</feature>
<dbReference type="AlphaFoldDB" id="A0ABD1A340"/>
<keyword evidence="5" id="KW-0206">Cytoskeleton</keyword>
<feature type="compositionally biased region" description="Low complexity" evidence="6">
    <location>
        <begin position="189"/>
        <end position="199"/>
    </location>
</feature>
<feature type="compositionally biased region" description="Basic and acidic residues" evidence="6">
    <location>
        <begin position="212"/>
        <end position="221"/>
    </location>
</feature>
<accession>A0ABD1A340</accession>
<feature type="compositionally biased region" description="Polar residues" evidence="6">
    <location>
        <begin position="330"/>
        <end position="341"/>
    </location>
</feature>
<organism evidence="8 9">
    <name type="scientific">Cardamine amara subsp. amara</name>
    <dbReference type="NCBI Taxonomy" id="228776"/>
    <lineage>
        <taxon>Eukaryota</taxon>
        <taxon>Viridiplantae</taxon>
        <taxon>Streptophyta</taxon>
        <taxon>Embryophyta</taxon>
        <taxon>Tracheophyta</taxon>
        <taxon>Spermatophyta</taxon>
        <taxon>Magnoliopsida</taxon>
        <taxon>eudicotyledons</taxon>
        <taxon>Gunneridae</taxon>
        <taxon>Pentapetalae</taxon>
        <taxon>rosids</taxon>
        <taxon>malvids</taxon>
        <taxon>Brassicales</taxon>
        <taxon>Brassicaceae</taxon>
        <taxon>Cardamineae</taxon>
        <taxon>Cardamine</taxon>
    </lineage>
</organism>
<feature type="compositionally biased region" description="Basic residues" evidence="6">
    <location>
        <begin position="303"/>
        <end position="313"/>
    </location>
</feature>
<feature type="compositionally biased region" description="Low complexity" evidence="6">
    <location>
        <begin position="222"/>
        <end position="233"/>
    </location>
</feature>
<feature type="region of interest" description="Disordered" evidence="6">
    <location>
        <begin position="535"/>
        <end position="563"/>
    </location>
</feature>
<comment type="caution">
    <text evidence="8">The sequence shown here is derived from an EMBL/GenBank/DDBJ whole genome shotgun (WGS) entry which is preliminary data.</text>
</comment>
<feature type="compositionally biased region" description="Polar residues" evidence="6">
    <location>
        <begin position="287"/>
        <end position="302"/>
    </location>
</feature>
<feature type="region of interest" description="Disordered" evidence="6">
    <location>
        <begin position="167"/>
        <end position="384"/>
    </location>
</feature>
<dbReference type="EMBL" id="JBANAX010000600">
    <property type="protein sequence ID" value="KAL1200993.1"/>
    <property type="molecule type" value="Genomic_DNA"/>
</dbReference>
<evidence type="ECO:0000256" key="2">
    <source>
        <dbReference type="ARBA" id="ARBA00005885"/>
    </source>
</evidence>
<protein>
    <submittedName>
        <fullName evidence="8">Protein WVD2-like 7</fullName>
    </submittedName>
</protein>
<dbReference type="InterPro" id="IPR027329">
    <property type="entry name" value="TPX2_C"/>
</dbReference>
<dbReference type="InterPro" id="IPR044216">
    <property type="entry name" value="WDL7"/>
</dbReference>
<evidence type="ECO:0000259" key="7">
    <source>
        <dbReference type="Pfam" id="PF06886"/>
    </source>
</evidence>
<dbReference type="Proteomes" id="UP001558713">
    <property type="component" value="Unassembled WGS sequence"/>
</dbReference>
<feature type="compositionally biased region" description="Low complexity" evidence="6">
    <location>
        <begin position="314"/>
        <end position="329"/>
    </location>
</feature>
<evidence type="ECO:0000256" key="3">
    <source>
        <dbReference type="ARBA" id="ARBA00022490"/>
    </source>
</evidence>
<evidence type="ECO:0000256" key="6">
    <source>
        <dbReference type="SAM" id="MobiDB-lite"/>
    </source>
</evidence>
<evidence type="ECO:0000313" key="9">
    <source>
        <dbReference type="Proteomes" id="UP001558713"/>
    </source>
</evidence>
<keyword evidence="9" id="KW-1185">Reference proteome</keyword>